<dbReference type="InterPro" id="IPR000504">
    <property type="entry name" value="RRM_dom"/>
</dbReference>
<dbReference type="CDD" id="cd12416">
    <property type="entry name" value="RRM4_RBM28_like"/>
    <property type="match status" value="1"/>
</dbReference>
<keyword evidence="8" id="KW-1185">Reference proteome</keyword>
<dbReference type="Gene3D" id="3.30.70.330">
    <property type="match status" value="4"/>
</dbReference>
<name>A0A9W3DJV0_RAPSA</name>
<reference evidence="8" key="1">
    <citation type="journal article" date="2019" name="Database">
        <title>The radish genome database (RadishGD): an integrated information resource for radish genomics.</title>
        <authorList>
            <person name="Yu H.J."/>
            <person name="Baek S."/>
            <person name="Lee Y.J."/>
            <person name="Cho A."/>
            <person name="Mun J.H."/>
        </authorList>
    </citation>
    <scope>NUCLEOTIDE SEQUENCE [LARGE SCALE GENOMIC DNA]</scope>
    <source>
        <strain evidence="8">cv. WK10039</strain>
    </source>
</reference>
<evidence type="ECO:0000256" key="4">
    <source>
        <dbReference type="ARBA" id="ARBA00023242"/>
    </source>
</evidence>
<feature type="region of interest" description="Disordered" evidence="6">
    <location>
        <begin position="90"/>
        <end position="183"/>
    </location>
</feature>
<dbReference type="GeneID" id="108853297"/>
<dbReference type="PANTHER" id="PTHR48039">
    <property type="entry name" value="RNA-BINDING MOTIF PROTEIN 14B"/>
    <property type="match status" value="1"/>
</dbReference>
<evidence type="ECO:0000256" key="2">
    <source>
        <dbReference type="ARBA" id="ARBA00022737"/>
    </source>
</evidence>
<dbReference type="InterPro" id="IPR051945">
    <property type="entry name" value="RRM_MRD1_RNA_proc_ribogen"/>
</dbReference>
<dbReference type="Pfam" id="PF00076">
    <property type="entry name" value="RRM_1"/>
    <property type="match status" value="3"/>
</dbReference>
<dbReference type="KEGG" id="rsz:108853297"/>
<feature type="region of interest" description="Disordered" evidence="6">
    <location>
        <begin position="664"/>
        <end position="845"/>
    </location>
</feature>
<dbReference type="SMART" id="SM00360">
    <property type="entry name" value="RRM"/>
    <property type="match status" value="4"/>
</dbReference>
<keyword evidence="3 5" id="KW-0694">RNA-binding</keyword>
<dbReference type="CDD" id="cd12413">
    <property type="entry name" value="RRM1_RBM28_like"/>
    <property type="match status" value="1"/>
</dbReference>
<feature type="compositionally biased region" description="Acidic residues" evidence="6">
    <location>
        <begin position="270"/>
        <end position="286"/>
    </location>
</feature>
<feature type="domain" description="RRM" evidence="7">
    <location>
        <begin position="21"/>
        <end position="99"/>
    </location>
</feature>
<feature type="compositionally biased region" description="Polar residues" evidence="6">
    <location>
        <begin position="359"/>
        <end position="370"/>
    </location>
</feature>
<feature type="compositionally biased region" description="Basic and acidic residues" evidence="6">
    <location>
        <begin position="715"/>
        <end position="750"/>
    </location>
</feature>
<dbReference type="FunFam" id="3.30.70.330:FF:000182">
    <property type="entry name" value="RNA-binding motif protein 28"/>
    <property type="match status" value="1"/>
</dbReference>
<feature type="domain" description="RRM" evidence="7">
    <location>
        <begin position="158"/>
        <end position="247"/>
    </location>
</feature>
<evidence type="ECO:0000259" key="7">
    <source>
        <dbReference type="PROSITE" id="PS50102"/>
    </source>
</evidence>
<keyword evidence="2" id="KW-0677">Repeat</keyword>
<dbReference type="PROSITE" id="PS50102">
    <property type="entry name" value="RRM"/>
    <property type="match status" value="4"/>
</dbReference>
<feature type="region of interest" description="Disordered" evidence="6">
    <location>
        <begin position="255"/>
        <end position="321"/>
    </location>
</feature>
<evidence type="ECO:0000256" key="5">
    <source>
        <dbReference type="PROSITE-ProRule" id="PRU00176"/>
    </source>
</evidence>
<dbReference type="OrthoDB" id="439808at2759"/>
<keyword evidence="4" id="KW-0539">Nucleus</keyword>
<feature type="compositionally biased region" description="Basic and acidic residues" evidence="6">
    <location>
        <begin position="759"/>
        <end position="779"/>
    </location>
</feature>
<dbReference type="InterPro" id="IPR012677">
    <property type="entry name" value="Nucleotide-bd_a/b_plait_sf"/>
</dbReference>
<feature type="compositionally biased region" description="Basic and acidic residues" evidence="6">
    <location>
        <begin position="386"/>
        <end position="395"/>
    </location>
</feature>
<feature type="compositionally biased region" description="Basic and acidic residues" evidence="6">
    <location>
        <begin position="287"/>
        <end position="297"/>
    </location>
</feature>
<dbReference type="GO" id="GO:0005634">
    <property type="term" value="C:nucleus"/>
    <property type="evidence" value="ECO:0007669"/>
    <property type="project" value="UniProtKB-SubCell"/>
</dbReference>
<evidence type="ECO:0000256" key="1">
    <source>
        <dbReference type="ARBA" id="ARBA00004123"/>
    </source>
</evidence>
<comment type="subcellular location">
    <subcellularLocation>
        <location evidence="1">Nucleus</location>
    </subcellularLocation>
</comment>
<feature type="domain" description="RRM" evidence="7">
    <location>
        <begin position="403"/>
        <end position="486"/>
    </location>
</feature>
<reference evidence="9" key="2">
    <citation type="submission" date="2025-08" db="UniProtKB">
        <authorList>
            <consortium name="RefSeq"/>
        </authorList>
    </citation>
    <scope>IDENTIFICATION</scope>
    <source>
        <tissue evidence="9">Leaf</tissue>
    </source>
</reference>
<sequence>MGKNKKKERKDGEETSQHSAATVCVSGLPYTFTNAQLEEAFSDVGPVRLCFMVTNKGSDEHRGFAFVKFALPEDANRAIELKNGSTVGGRRITVKQATHRPSLKERRTKAARGVSLPDTSQTESDNKDSLVPDTETDKQVPPPEEKIEKMPIERKKPTKLRVDLADKETCSDKQRQGSKAKPSEIKEVFSAVGFVWDVFIPKNFETGLPKGFAFVKFTCKRDAENAIQKFNGHMFSKRPIAVDWAVPKNLYNGAADAVNTPEDGEKNGSDEDSDNSSVDLEEVDDAVESHQHQPSRDDTDDEEEDSSNKPSESDELEKDAVTDANFEEEADLARKLLKNLLASSKVTIASSHDGETEESYSNKLEGSSANPVIESPGVSVPLKSSKTKEVATKETQENDDFKRTVFISNIPFDVSKEEVTQRFTVFGQVESLFLVLHPVTKRPKGTAFLKFKTEDASDAAISAASTASSVGVLLKGRQLSVMRTVDKKSAQDIGLEKTKEKNLDHRNLYLTKEGLILEGTPAAEGVSGEDMDRRRRLHENKMKKLQSPNFHVSKTRIVIYNLPKSMNEKQLEKLLVDAVTSRATKQKPSIRQIKFLQNEKKGKVDTKNYSRGVAFVEFTEHDHALVALRVLNNNPETFGPQHRPVNEFAVDNVQKLKLHKANQQFQRNRHNESEEKQAEDIHPGNDLKRRRTRDGDNTGSVEENASGFKKKKPMRPREERKKQAKPEEKSLSVKEDAGNKRPMRTHDNTKESPPNPKKISKDVSDAPRKRMFEDFEETRGGGSVSGQRKRKNQNEKQKKKQGGPPEVQDKLDMLIEQYRSKFSQSSAKTGPQKQSFGQVRRWFQS</sequence>
<feature type="domain" description="RRM" evidence="7">
    <location>
        <begin position="555"/>
        <end position="663"/>
    </location>
</feature>
<protein>
    <submittedName>
        <fullName evidence="9">Uncharacterized protein LOC108853297</fullName>
    </submittedName>
</protein>
<feature type="compositionally biased region" description="Polar residues" evidence="6">
    <location>
        <begin position="820"/>
        <end position="845"/>
    </location>
</feature>
<dbReference type="RefSeq" id="XP_056864202.1">
    <property type="nucleotide sequence ID" value="XM_057008222.1"/>
</dbReference>
<dbReference type="Proteomes" id="UP000504610">
    <property type="component" value="Chromosome 4"/>
</dbReference>
<dbReference type="GO" id="GO:0003729">
    <property type="term" value="F:mRNA binding"/>
    <property type="evidence" value="ECO:0007669"/>
    <property type="project" value="TreeGrafter"/>
</dbReference>
<evidence type="ECO:0000256" key="6">
    <source>
        <dbReference type="SAM" id="MobiDB-lite"/>
    </source>
</evidence>
<feature type="compositionally biased region" description="Basic residues" evidence="6">
    <location>
        <begin position="787"/>
        <end position="801"/>
    </location>
</feature>
<evidence type="ECO:0000313" key="8">
    <source>
        <dbReference type="Proteomes" id="UP000504610"/>
    </source>
</evidence>
<gene>
    <name evidence="9" type="primary">LOC108853297</name>
</gene>
<organism evidence="8 9">
    <name type="scientific">Raphanus sativus</name>
    <name type="common">Radish</name>
    <name type="synonym">Raphanus raphanistrum var. sativus</name>
    <dbReference type="NCBI Taxonomy" id="3726"/>
    <lineage>
        <taxon>Eukaryota</taxon>
        <taxon>Viridiplantae</taxon>
        <taxon>Streptophyta</taxon>
        <taxon>Embryophyta</taxon>
        <taxon>Tracheophyta</taxon>
        <taxon>Spermatophyta</taxon>
        <taxon>Magnoliopsida</taxon>
        <taxon>eudicotyledons</taxon>
        <taxon>Gunneridae</taxon>
        <taxon>Pentapetalae</taxon>
        <taxon>rosids</taxon>
        <taxon>malvids</taxon>
        <taxon>Brassicales</taxon>
        <taxon>Brassicaceae</taxon>
        <taxon>Brassiceae</taxon>
        <taxon>Raphanus</taxon>
    </lineage>
</organism>
<feature type="compositionally biased region" description="Basic and acidic residues" evidence="6">
    <location>
        <begin position="669"/>
        <end position="687"/>
    </location>
</feature>
<evidence type="ECO:0000313" key="9">
    <source>
        <dbReference type="RefSeq" id="XP_056864202.1"/>
    </source>
</evidence>
<dbReference type="PANTHER" id="PTHR48039:SF5">
    <property type="entry name" value="RNA-BINDING PROTEIN 28"/>
    <property type="match status" value="1"/>
</dbReference>
<dbReference type="AlphaFoldDB" id="A0A9W3DJV0"/>
<feature type="compositionally biased region" description="Basic and acidic residues" evidence="6">
    <location>
        <begin position="124"/>
        <end position="183"/>
    </location>
</feature>
<dbReference type="SUPFAM" id="SSF54928">
    <property type="entry name" value="RNA-binding domain, RBD"/>
    <property type="match status" value="3"/>
</dbReference>
<feature type="region of interest" description="Disordered" evidence="6">
    <location>
        <begin position="350"/>
        <end position="395"/>
    </location>
</feature>
<accession>A0A9W3DJV0</accession>
<dbReference type="InterPro" id="IPR035979">
    <property type="entry name" value="RBD_domain_sf"/>
</dbReference>
<proteinExistence type="predicted"/>
<evidence type="ECO:0000256" key="3">
    <source>
        <dbReference type="ARBA" id="ARBA00022884"/>
    </source>
</evidence>